<accession>A0A1R3V474</accession>
<gene>
    <name evidence="1" type="ORF">BQ8794_180035</name>
</gene>
<proteinExistence type="predicted"/>
<keyword evidence="2" id="KW-1185">Reference proteome</keyword>
<dbReference type="RefSeq" id="WP_167378686.1">
    <property type="nucleotide sequence ID" value="NZ_FTPD01000010.1"/>
</dbReference>
<evidence type="ECO:0000313" key="2">
    <source>
        <dbReference type="Proteomes" id="UP000188388"/>
    </source>
</evidence>
<dbReference type="Proteomes" id="UP000188388">
    <property type="component" value="Unassembled WGS sequence"/>
</dbReference>
<reference evidence="2" key="1">
    <citation type="submission" date="2017-01" db="EMBL/GenBank/DDBJ databases">
        <authorList>
            <person name="Brunel B."/>
        </authorList>
    </citation>
    <scope>NUCLEOTIDE SEQUENCE [LARGE SCALE GENOMIC DNA]</scope>
</reference>
<protein>
    <submittedName>
        <fullName evidence="1">Uncharacterized protein</fullName>
    </submittedName>
</protein>
<evidence type="ECO:0000313" key="1">
    <source>
        <dbReference type="EMBL" id="SIT54691.1"/>
    </source>
</evidence>
<sequence length="57" mass="6121">MAYSGSDAAGGSRRGFTQKELKFGEDLFNRIEVGRVFLGRAAAGIFPCASVMLMTTM</sequence>
<organism evidence="1 2">
    <name type="scientific">Mesorhizobium prunaredense</name>
    <dbReference type="NCBI Taxonomy" id="1631249"/>
    <lineage>
        <taxon>Bacteria</taxon>
        <taxon>Pseudomonadati</taxon>
        <taxon>Pseudomonadota</taxon>
        <taxon>Alphaproteobacteria</taxon>
        <taxon>Hyphomicrobiales</taxon>
        <taxon>Phyllobacteriaceae</taxon>
        <taxon>Mesorhizobium</taxon>
    </lineage>
</organism>
<dbReference type="EMBL" id="FTPD01000010">
    <property type="protein sequence ID" value="SIT54691.1"/>
    <property type="molecule type" value="Genomic_DNA"/>
</dbReference>
<dbReference type="AlphaFoldDB" id="A0A1R3V474"/>
<name>A0A1R3V474_9HYPH</name>